<protein>
    <submittedName>
        <fullName evidence="1">Uncharacterized protein</fullName>
    </submittedName>
</protein>
<evidence type="ECO:0000313" key="1">
    <source>
        <dbReference type="EMBL" id="KKK70342.1"/>
    </source>
</evidence>
<accession>A0A0F8XMS0</accession>
<name>A0A0F8XMS0_9ZZZZ</name>
<reference evidence="1" key="1">
    <citation type="journal article" date="2015" name="Nature">
        <title>Complex archaea that bridge the gap between prokaryotes and eukaryotes.</title>
        <authorList>
            <person name="Spang A."/>
            <person name="Saw J.H."/>
            <person name="Jorgensen S.L."/>
            <person name="Zaremba-Niedzwiedzka K."/>
            <person name="Martijn J."/>
            <person name="Lind A.E."/>
            <person name="van Eijk R."/>
            <person name="Schleper C."/>
            <person name="Guy L."/>
            <person name="Ettema T.J."/>
        </authorList>
    </citation>
    <scope>NUCLEOTIDE SEQUENCE</scope>
</reference>
<comment type="caution">
    <text evidence="1">The sequence shown here is derived from an EMBL/GenBank/DDBJ whole genome shotgun (WGS) entry which is preliminary data.</text>
</comment>
<gene>
    <name evidence="1" type="ORF">LCGC14_2924930</name>
</gene>
<dbReference type="AlphaFoldDB" id="A0A0F8XMS0"/>
<proteinExistence type="predicted"/>
<dbReference type="EMBL" id="LAZR01058234">
    <property type="protein sequence ID" value="KKK70342.1"/>
    <property type="molecule type" value="Genomic_DNA"/>
</dbReference>
<sequence>MNVNYEGANFKCGINSSIERH</sequence>
<feature type="non-terminal residue" evidence="1">
    <location>
        <position position="21"/>
    </location>
</feature>
<organism evidence="1">
    <name type="scientific">marine sediment metagenome</name>
    <dbReference type="NCBI Taxonomy" id="412755"/>
    <lineage>
        <taxon>unclassified sequences</taxon>
        <taxon>metagenomes</taxon>
        <taxon>ecological metagenomes</taxon>
    </lineage>
</organism>